<feature type="region of interest" description="Disordered" evidence="1">
    <location>
        <begin position="54"/>
        <end position="73"/>
    </location>
</feature>
<dbReference type="OrthoDB" id="2804425at2759"/>
<dbReference type="EMBL" id="KN818660">
    <property type="protein sequence ID" value="KIL54685.1"/>
    <property type="molecule type" value="Genomic_DNA"/>
</dbReference>
<dbReference type="InParanoid" id="A0A0C2RWL6"/>
<dbReference type="AlphaFoldDB" id="A0A0C2RWL6"/>
<evidence type="ECO:0000256" key="1">
    <source>
        <dbReference type="SAM" id="MobiDB-lite"/>
    </source>
</evidence>
<accession>A0A0C2RWL6</accession>
<name>A0A0C2RWL6_AMAMK</name>
<evidence type="ECO:0000313" key="3">
    <source>
        <dbReference type="Proteomes" id="UP000054549"/>
    </source>
</evidence>
<proteinExistence type="predicted"/>
<organism evidence="2 3">
    <name type="scientific">Amanita muscaria (strain Koide BX008)</name>
    <dbReference type="NCBI Taxonomy" id="946122"/>
    <lineage>
        <taxon>Eukaryota</taxon>
        <taxon>Fungi</taxon>
        <taxon>Dikarya</taxon>
        <taxon>Basidiomycota</taxon>
        <taxon>Agaricomycotina</taxon>
        <taxon>Agaricomycetes</taxon>
        <taxon>Agaricomycetidae</taxon>
        <taxon>Agaricales</taxon>
        <taxon>Pluteineae</taxon>
        <taxon>Amanitaceae</taxon>
        <taxon>Amanita</taxon>
    </lineage>
</organism>
<protein>
    <submittedName>
        <fullName evidence="2">Uncharacterized protein</fullName>
    </submittedName>
</protein>
<feature type="region of interest" description="Disordered" evidence="1">
    <location>
        <begin position="172"/>
        <end position="207"/>
    </location>
</feature>
<gene>
    <name evidence="2" type="ORF">M378DRAFT_182450</name>
</gene>
<feature type="compositionally biased region" description="Polar residues" evidence="1">
    <location>
        <begin position="172"/>
        <end position="184"/>
    </location>
</feature>
<sequence length="207" mass="23142">MKEIEKCFKDTGKRQSVLLENWGIKVAHKFLVEVHVPAQLVEIVKLMEHIQKPTTTTTTGSETEEESDGEHTSTTFAHADFTLEGWPVPETWNDARQSLLNRGYTIRPLDAYIHQKDKPICPSRYEHKLKGALAHISFIVVAYRFAREKRICFSALARRIIVLARPASTSATTAQTGKCKTSPVNPVDAASDSKKPKLSSPAEGEKE</sequence>
<keyword evidence="3" id="KW-1185">Reference proteome</keyword>
<dbReference type="Proteomes" id="UP000054549">
    <property type="component" value="Unassembled WGS sequence"/>
</dbReference>
<evidence type="ECO:0000313" key="2">
    <source>
        <dbReference type="EMBL" id="KIL54685.1"/>
    </source>
</evidence>
<reference evidence="2 3" key="1">
    <citation type="submission" date="2014-04" db="EMBL/GenBank/DDBJ databases">
        <title>Evolutionary Origins and Diversification of the Mycorrhizal Mutualists.</title>
        <authorList>
            <consortium name="DOE Joint Genome Institute"/>
            <consortium name="Mycorrhizal Genomics Consortium"/>
            <person name="Kohler A."/>
            <person name="Kuo A."/>
            <person name="Nagy L.G."/>
            <person name="Floudas D."/>
            <person name="Copeland A."/>
            <person name="Barry K.W."/>
            <person name="Cichocki N."/>
            <person name="Veneault-Fourrey C."/>
            <person name="LaButti K."/>
            <person name="Lindquist E.A."/>
            <person name="Lipzen A."/>
            <person name="Lundell T."/>
            <person name="Morin E."/>
            <person name="Murat C."/>
            <person name="Riley R."/>
            <person name="Ohm R."/>
            <person name="Sun H."/>
            <person name="Tunlid A."/>
            <person name="Henrissat B."/>
            <person name="Grigoriev I.V."/>
            <person name="Hibbett D.S."/>
            <person name="Martin F."/>
        </authorList>
    </citation>
    <scope>NUCLEOTIDE SEQUENCE [LARGE SCALE GENOMIC DNA]</scope>
    <source>
        <strain evidence="2 3">Koide BX008</strain>
    </source>
</reference>
<dbReference type="HOGENOM" id="CLU_1326079_0_0_1"/>